<dbReference type="GO" id="GO:0046872">
    <property type="term" value="F:metal ion binding"/>
    <property type="evidence" value="ECO:0007669"/>
    <property type="project" value="UniProtKB-KW"/>
</dbReference>
<name>A0A0H5BNS4_BLAVI</name>
<reference evidence="6" key="3">
    <citation type="journal article" date="2016" name="Genome Announc.">
        <title>Revised genome sequence of the purple photosynthetic bacterium Blastochloris viridis.</title>
        <authorList>
            <person name="Liu L.N."/>
            <person name="Faulkner M."/>
            <person name="Liu X."/>
            <person name="Huang F."/>
            <person name="Darby A.C."/>
            <person name="Hall N."/>
        </authorList>
    </citation>
    <scope>NUCLEOTIDE SEQUENCE [LARGE SCALE GENOMIC DNA]</scope>
    <source>
        <strain evidence="6">ATCC 19567 / DSM 133 / F</strain>
    </source>
</reference>
<keyword evidence="1" id="KW-0479">Metal-binding</keyword>
<organism evidence="5 6">
    <name type="scientific">Blastochloris viridis</name>
    <name type="common">Rhodopseudomonas viridis</name>
    <dbReference type="NCBI Taxonomy" id="1079"/>
    <lineage>
        <taxon>Bacteria</taxon>
        <taxon>Pseudomonadati</taxon>
        <taxon>Pseudomonadota</taxon>
        <taxon>Alphaproteobacteria</taxon>
        <taxon>Hyphomicrobiales</taxon>
        <taxon>Blastochloridaceae</taxon>
        <taxon>Blastochloris</taxon>
    </lineage>
</organism>
<dbReference type="Pfam" id="PF06155">
    <property type="entry name" value="GBBH-like_N"/>
    <property type="match status" value="1"/>
</dbReference>
<dbReference type="OrthoDB" id="9794178at2"/>
<keyword evidence="2" id="KW-0408">Iron</keyword>
<dbReference type="KEGG" id="bvr:BVIR_775"/>
<proteinExistence type="predicted"/>
<evidence type="ECO:0000313" key="6">
    <source>
        <dbReference type="Proteomes" id="UP000065734"/>
    </source>
</evidence>
<accession>A0A0H5BNS4</accession>
<reference evidence="5" key="2">
    <citation type="submission" date="2015-11" db="EMBL/GenBank/DDBJ databases">
        <authorList>
            <person name="Zhang Y."/>
            <person name="Guo Z."/>
        </authorList>
    </citation>
    <scope>NUCLEOTIDE SEQUENCE</scope>
    <source>
        <strain evidence="5">1</strain>
    </source>
</reference>
<evidence type="ECO:0000313" key="4">
    <source>
        <dbReference type="EMBL" id="BAR98143.1"/>
    </source>
</evidence>
<sequence>MSALRVWPTELRLGKDRRSLTVVFDNGVSHRLEAEYLRVESPSAEVRGHAPAERKTVSGCIDVRIVGIEPVGNYAVRISFDDGHSTGLYGWDYLAELGEQHDERWQRYLAELAAKGLSRETPDLPR</sequence>
<dbReference type="InterPro" id="IPR010376">
    <property type="entry name" value="GBBH-like_N"/>
</dbReference>
<dbReference type="EMBL" id="LN907867">
    <property type="protein sequence ID" value="CUU41232.1"/>
    <property type="molecule type" value="Genomic_DNA"/>
</dbReference>
<feature type="domain" description="Gamma-butyrobetaine hydroxylase-like N-terminal" evidence="3">
    <location>
        <begin position="12"/>
        <end position="94"/>
    </location>
</feature>
<dbReference type="RefSeq" id="WP_055036502.1">
    <property type="nucleotide sequence ID" value="NZ_AP014854.2"/>
</dbReference>
<evidence type="ECO:0000313" key="5">
    <source>
        <dbReference type="EMBL" id="CUU41232.1"/>
    </source>
</evidence>
<dbReference type="InterPro" id="IPR038492">
    <property type="entry name" value="GBBH-like_N_sf"/>
</dbReference>
<protein>
    <recommendedName>
        <fullName evidence="3">Gamma-butyrobetaine hydroxylase-like N-terminal domain-containing protein</fullName>
    </recommendedName>
</protein>
<dbReference type="PANTHER" id="PTHR35303">
    <property type="entry name" value="OS02G0197800 PROTEIN"/>
    <property type="match status" value="1"/>
</dbReference>
<dbReference type="EMBL" id="AP014854">
    <property type="protein sequence ID" value="BAR98143.1"/>
    <property type="molecule type" value="Genomic_DNA"/>
</dbReference>
<gene>
    <name evidence="4" type="ORF">BV133_550</name>
    <name evidence="5" type="ORF">BVIRIDIS_02200</name>
</gene>
<evidence type="ECO:0000259" key="3">
    <source>
        <dbReference type="Pfam" id="PF06155"/>
    </source>
</evidence>
<dbReference type="Proteomes" id="UP000065734">
    <property type="component" value="Chromosome I"/>
</dbReference>
<reference evidence="4" key="1">
    <citation type="journal article" date="2015" name="Genome Announc.">
        <title>Complete Genome Sequence of the Bacteriochlorophyll b-Producing Photosynthetic Bacterium Blastochloris viridis.</title>
        <authorList>
            <person name="Tsukatani Y."/>
            <person name="Hirose Y."/>
            <person name="Harada J."/>
            <person name="Misawa N."/>
            <person name="Mori K."/>
            <person name="Inoue K."/>
            <person name="Tamiaki H."/>
        </authorList>
    </citation>
    <scope>NUCLEOTIDE SEQUENCE [LARGE SCALE GENOMIC DNA]</scope>
    <source>
        <strain evidence="4">DSM 133</strain>
    </source>
</reference>
<keyword evidence="6" id="KW-1185">Reference proteome</keyword>
<dbReference type="Gene3D" id="3.30.2020.30">
    <property type="match status" value="1"/>
</dbReference>
<evidence type="ECO:0000256" key="2">
    <source>
        <dbReference type="ARBA" id="ARBA00023004"/>
    </source>
</evidence>
<dbReference type="STRING" id="1079.BVIR_775"/>
<evidence type="ECO:0000256" key="1">
    <source>
        <dbReference type="ARBA" id="ARBA00022723"/>
    </source>
</evidence>
<dbReference type="AlphaFoldDB" id="A0A0H5BNS4"/>
<dbReference type="PANTHER" id="PTHR35303:SF5">
    <property type="entry name" value="OS02G0197800 PROTEIN"/>
    <property type="match status" value="1"/>
</dbReference>